<gene>
    <name evidence="2" type="ORF">RHGRI_008478</name>
</gene>
<keyword evidence="1" id="KW-0732">Signal</keyword>
<organism evidence="2 3">
    <name type="scientific">Rhododendron griersonianum</name>
    <dbReference type="NCBI Taxonomy" id="479676"/>
    <lineage>
        <taxon>Eukaryota</taxon>
        <taxon>Viridiplantae</taxon>
        <taxon>Streptophyta</taxon>
        <taxon>Embryophyta</taxon>
        <taxon>Tracheophyta</taxon>
        <taxon>Spermatophyta</taxon>
        <taxon>Magnoliopsida</taxon>
        <taxon>eudicotyledons</taxon>
        <taxon>Gunneridae</taxon>
        <taxon>Pentapetalae</taxon>
        <taxon>asterids</taxon>
        <taxon>Ericales</taxon>
        <taxon>Ericaceae</taxon>
        <taxon>Ericoideae</taxon>
        <taxon>Rhodoreae</taxon>
        <taxon>Rhododendron</taxon>
    </lineage>
</organism>
<protein>
    <submittedName>
        <fullName evidence="2">Uncharacterized protein</fullName>
    </submittedName>
</protein>
<evidence type="ECO:0000313" key="2">
    <source>
        <dbReference type="EMBL" id="KAG5558547.1"/>
    </source>
</evidence>
<dbReference type="EMBL" id="JACTNZ010000003">
    <property type="protein sequence ID" value="KAG5558547.1"/>
    <property type="molecule type" value="Genomic_DNA"/>
</dbReference>
<dbReference type="PANTHER" id="PTHR35472">
    <property type="match status" value="1"/>
</dbReference>
<reference evidence="2" key="1">
    <citation type="submission" date="2020-08" db="EMBL/GenBank/DDBJ databases">
        <title>Plant Genome Project.</title>
        <authorList>
            <person name="Zhang R.-G."/>
        </authorList>
    </citation>
    <scope>NUCLEOTIDE SEQUENCE</scope>
    <source>
        <strain evidence="2">WSP0</strain>
        <tissue evidence="2">Leaf</tissue>
    </source>
</reference>
<feature type="signal peptide" evidence="1">
    <location>
        <begin position="1"/>
        <end position="25"/>
    </location>
</feature>
<comment type="caution">
    <text evidence="2">The sequence shown here is derived from an EMBL/GenBank/DDBJ whole genome shotgun (WGS) entry which is preliminary data.</text>
</comment>
<dbReference type="AlphaFoldDB" id="A0AAV6L0Q3"/>
<evidence type="ECO:0000256" key="1">
    <source>
        <dbReference type="SAM" id="SignalP"/>
    </source>
</evidence>
<dbReference type="PANTHER" id="PTHR35472:SF3">
    <property type="entry name" value="CLAVATA3_ESR (CLE) GENE FAMILY MEMBER MTCLE05"/>
    <property type="match status" value="1"/>
</dbReference>
<proteinExistence type="predicted"/>
<dbReference type="InterPro" id="IPR055317">
    <property type="entry name" value="CLE14-like"/>
</dbReference>
<sequence>MRPQNFQLTLIVIIIVLARVQVSSCRHLDRYARAEESEQRLRAKFNSAFLRYFGTIPKYHRAEDQGYDPVFAVSRRLVPAGPNALHN</sequence>
<feature type="chain" id="PRO_5043507244" evidence="1">
    <location>
        <begin position="26"/>
        <end position="87"/>
    </location>
</feature>
<name>A0AAV6L0Q3_9ERIC</name>
<accession>A0AAV6L0Q3</accession>
<evidence type="ECO:0000313" key="3">
    <source>
        <dbReference type="Proteomes" id="UP000823749"/>
    </source>
</evidence>
<dbReference type="Proteomes" id="UP000823749">
    <property type="component" value="Chromosome 3"/>
</dbReference>
<keyword evidence="3" id="KW-1185">Reference proteome</keyword>